<organism evidence="3 4">
    <name type="scientific">Agrilactobacillus composti DSM 18527 = JCM 14202</name>
    <dbReference type="NCBI Taxonomy" id="1423734"/>
    <lineage>
        <taxon>Bacteria</taxon>
        <taxon>Bacillati</taxon>
        <taxon>Bacillota</taxon>
        <taxon>Bacilli</taxon>
        <taxon>Lactobacillales</taxon>
        <taxon>Lactobacillaceae</taxon>
        <taxon>Agrilactobacillus</taxon>
    </lineage>
</organism>
<dbReference type="InterPro" id="IPR032834">
    <property type="entry name" value="NatK-like_C"/>
</dbReference>
<evidence type="ECO:0000313" key="3">
    <source>
        <dbReference type="EMBL" id="KRM33211.1"/>
    </source>
</evidence>
<dbReference type="GO" id="GO:0042802">
    <property type="term" value="F:identical protein binding"/>
    <property type="evidence" value="ECO:0007669"/>
    <property type="project" value="TreeGrafter"/>
</dbReference>
<comment type="caution">
    <text evidence="3">The sequence shown here is derived from an EMBL/GenBank/DDBJ whole genome shotgun (WGS) entry which is preliminary data.</text>
</comment>
<dbReference type="GO" id="GO:0016301">
    <property type="term" value="F:kinase activity"/>
    <property type="evidence" value="ECO:0007669"/>
    <property type="project" value="UniProtKB-KW"/>
</dbReference>
<feature type="transmembrane region" description="Helical" evidence="1">
    <location>
        <begin position="69"/>
        <end position="89"/>
    </location>
</feature>
<evidence type="ECO:0000313" key="4">
    <source>
        <dbReference type="Proteomes" id="UP000051236"/>
    </source>
</evidence>
<feature type="transmembrane region" description="Helical" evidence="1">
    <location>
        <begin position="101"/>
        <end position="121"/>
    </location>
</feature>
<proteinExistence type="predicted"/>
<accession>A0A0R1XZ00</accession>
<evidence type="ECO:0000256" key="1">
    <source>
        <dbReference type="SAM" id="Phobius"/>
    </source>
</evidence>
<dbReference type="InterPro" id="IPR036890">
    <property type="entry name" value="HATPase_C_sf"/>
</dbReference>
<dbReference type="Gene3D" id="3.30.565.10">
    <property type="entry name" value="Histidine kinase-like ATPase, C-terminal domain"/>
    <property type="match status" value="1"/>
</dbReference>
<keyword evidence="1" id="KW-0472">Membrane</keyword>
<dbReference type="AlphaFoldDB" id="A0A0R1XZ00"/>
<feature type="transmembrane region" description="Helical" evidence="1">
    <location>
        <begin position="169"/>
        <end position="189"/>
    </location>
</feature>
<feature type="domain" description="Sensor histidine kinase NatK-like C-terminal" evidence="2">
    <location>
        <begin position="317"/>
        <end position="418"/>
    </location>
</feature>
<dbReference type="SUPFAM" id="SSF55874">
    <property type="entry name" value="ATPase domain of HSP90 chaperone/DNA topoisomerase II/histidine kinase"/>
    <property type="match status" value="1"/>
</dbReference>
<dbReference type="Proteomes" id="UP000051236">
    <property type="component" value="Unassembled WGS sequence"/>
</dbReference>
<reference evidence="3 4" key="1">
    <citation type="journal article" date="2015" name="Genome Announc.">
        <title>Expanding the biotechnology potential of lactobacilli through comparative genomics of 213 strains and associated genera.</title>
        <authorList>
            <person name="Sun Z."/>
            <person name="Harris H.M."/>
            <person name="McCann A."/>
            <person name="Guo C."/>
            <person name="Argimon S."/>
            <person name="Zhang W."/>
            <person name="Yang X."/>
            <person name="Jeffery I.B."/>
            <person name="Cooney J.C."/>
            <person name="Kagawa T.F."/>
            <person name="Liu W."/>
            <person name="Song Y."/>
            <person name="Salvetti E."/>
            <person name="Wrobel A."/>
            <person name="Rasinkangas P."/>
            <person name="Parkhill J."/>
            <person name="Rea M.C."/>
            <person name="O'Sullivan O."/>
            <person name="Ritari J."/>
            <person name="Douillard F.P."/>
            <person name="Paul Ross R."/>
            <person name="Yang R."/>
            <person name="Briner A.E."/>
            <person name="Felis G.E."/>
            <person name="de Vos W.M."/>
            <person name="Barrangou R."/>
            <person name="Klaenhammer T.R."/>
            <person name="Caufield P.W."/>
            <person name="Cui Y."/>
            <person name="Zhang H."/>
            <person name="O'Toole P.W."/>
        </authorList>
    </citation>
    <scope>NUCLEOTIDE SEQUENCE [LARGE SCALE GENOMIC DNA]</scope>
    <source>
        <strain evidence="3 4">DSM 18527</strain>
    </source>
</reference>
<dbReference type="EMBL" id="AZGA01000057">
    <property type="protein sequence ID" value="KRM33211.1"/>
    <property type="molecule type" value="Genomic_DNA"/>
</dbReference>
<sequence>MLLLNLLLQTGALLLIYQQTSGLKLRLWQLLSFIPLAGLGLWLPDYGIYLMALVLFYLYGLPAFKDRQYLALFFSLYTVSFFSLIGNILDSLAALAPIYNILEFIIIPVPVLLNLVFLKVANPNFRLLHAAYELPVKAMLQVINSVLALLLVAEFSSYFLQALDRDFSALRYVISGIFFAVMALLLLYITMKIRLMQADQIKELRRAQLAQLTTYTQQIEGMYNEIHEVRHDLGNVLVSLQDSIANQDLPAITQIYNNVIAKYGQPLQNSKFNLTHLSNLKIPALKSLLSAKIISALGLNIATSVEIEAPVVDCYVELVDYLRILSIFLDNAIEANASVADPQLNIAFIAYDQPQQLVVIIDNTTDQTDLNINQIFKPKVSTKTGDHGLGLAIVKELLDRHPNLMLQTTCQDGRFRQVLTSTPLGGIPSL</sequence>
<keyword evidence="3" id="KW-0418">Kinase</keyword>
<keyword evidence="1" id="KW-0812">Transmembrane</keyword>
<gene>
    <name evidence="3" type="ORF">FC83_GL003294</name>
</gene>
<evidence type="ECO:0000259" key="2">
    <source>
        <dbReference type="Pfam" id="PF14501"/>
    </source>
</evidence>
<name>A0A0R1XZ00_9LACO</name>
<keyword evidence="3" id="KW-0808">Transferase</keyword>
<dbReference type="STRING" id="1423734.FC83_GL003294"/>
<dbReference type="PANTHER" id="PTHR40448">
    <property type="entry name" value="TWO-COMPONENT SENSOR HISTIDINE KINASE"/>
    <property type="match status" value="1"/>
</dbReference>
<dbReference type="PANTHER" id="PTHR40448:SF1">
    <property type="entry name" value="TWO-COMPONENT SENSOR HISTIDINE KINASE"/>
    <property type="match status" value="1"/>
</dbReference>
<feature type="transmembrane region" description="Helical" evidence="1">
    <location>
        <begin position="142"/>
        <end position="163"/>
    </location>
</feature>
<keyword evidence="4" id="KW-1185">Reference proteome</keyword>
<dbReference type="PATRIC" id="fig|1423734.3.peg.3346"/>
<dbReference type="eggNOG" id="COG3290">
    <property type="taxonomic scope" value="Bacteria"/>
</dbReference>
<dbReference type="Pfam" id="PF14501">
    <property type="entry name" value="HATPase_c_5"/>
    <property type="match status" value="1"/>
</dbReference>
<keyword evidence="1" id="KW-1133">Transmembrane helix</keyword>
<protein>
    <submittedName>
        <fullName evidence="3">Histidine kinase</fullName>
    </submittedName>
</protein>